<name>A0A0L0HS58_SPIPD</name>
<comment type="subcellular location">
    <subcellularLocation>
        <location evidence="1">Membrane</location>
        <topology evidence="1">Multi-pass membrane protein</topology>
    </subcellularLocation>
</comment>
<organism evidence="10 11">
    <name type="scientific">Spizellomyces punctatus (strain DAOM BR117)</name>
    <dbReference type="NCBI Taxonomy" id="645134"/>
    <lineage>
        <taxon>Eukaryota</taxon>
        <taxon>Fungi</taxon>
        <taxon>Fungi incertae sedis</taxon>
        <taxon>Chytridiomycota</taxon>
        <taxon>Chytridiomycota incertae sedis</taxon>
        <taxon>Chytridiomycetes</taxon>
        <taxon>Spizellomycetales</taxon>
        <taxon>Spizellomycetaceae</taxon>
        <taxon>Spizellomyces</taxon>
    </lineage>
</organism>
<feature type="transmembrane region" description="Helical" evidence="8">
    <location>
        <begin position="295"/>
        <end position="315"/>
    </location>
</feature>
<protein>
    <recommendedName>
        <fullName evidence="9">G-protein coupled receptors family 1 profile domain-containing protein</fullName>
    </recommendedName>
</protein>
<dbReference type="InterPro" id="IPR050125">
    <property type="entry name" value="GPCR_opsins"/>
</dbReference>
<dbReference type="InterPro" id="IPR000276">
    <property type="entry name" value="GPCR_Rhodpsn"/>
</dbReference>
<keyword evidence="7" id="KW-0807">Transducer</keyword>
<feature type="transmembrane region" description="Helical" evidence="8">
    <location>
        <begin position="136"/>
        <end position="156"/>
    </location>
</feature>
<sequence length="365" mass="40449">MTAETSYTANIGEWYPNTPAERAVNVVVLLINAVCVVGNVFLWCVWYHDRTLRTSIKSLLILNISFFDLAWAIFQVILKSWNVYHGAWASGVWSCQANSMMNNICQAVSMQTLMLVSLDRWMSIVKERSSKPADTYIMIINSWIVAIVFTILNVLASGNRPILAASHTYCDPDWMAPKWGQKAMGYFTIVCYVSFVLIMSFCYLSIFRKFRQSVAGLRDMKTHLSSTGARSTLKSDIMDSATSAGTADAVGSNTAGGPLPKDLLLKAGTEEALVMSKSTLNRSAGPEERALIRKFAILVTTFALTWGLWVFLILIPETVTNRMSSQVPDMLAAVGFPVNAAATPFLFILLDSRFKSAAKSLLRWS</sequence>
<dbReference type="PROSITE" id="PS50262">
    <property type="entry name" value="G_PROTEIN_RECEP_F1_2"/>
    <property type="match status" value="1"/>
</dbReference>
<dbReference type="PROSITE" id="PS00237">
    <property type="entry name" value="G_PROTEIN_RECEP_F1_1"/>
    <property type="match status" value="1"/>
</dbReference>
<dbReference type="InterPro" id="IPR017452">
    <property type="entry name" value="GPCR_Rhodpsn_7TM"/>
</dbReference>
<evidence type="ECO:0000256" key="2">
    <source>
        <dbReference type="ARBA" id="ARBA00022692"/>
    </source>
</evidence>
<evidence type="ECO:0000256" key="7">
    <source>
        <dbReference type="RuleBase" id="RU000688"/>
    </source>
</evidence>
<dbReference type="InParanoid" id="A0A0L0HS58"/>
<feature type="transmembrane region" description="Helical" evidence="8">
    <location>
        <begin position="183"/>
        <end position="204"/>
    </location>
</feature>
<dbReference type="PRINTS" id="PR00237">
    <property type="entry name" value="GPCRRHODOPSN"/>
</dbReference>
<keyword evidence="6 7" id="KW-0675">Receptor</keyword>
<evidence type="ECO:0000256" key="8">
    <source>
        <dbReference type="SAM" id="Phobius"/>
    </source>
</evidence>
<dbReference type="PANTHER" id="PTHR24240">
    <property type="entry name" value="OPSIN"/>
    <property type="match status" value="1"/>
</dbReference>
<keyword evidence="5 8" id="KW-0472">Membrane</keyword>
<dbReference type="GO" id="GO:0004930">
    <property type="term" value="F:G protein-coupled receptor activity"/>
    <property type="evidence" value="ECO:0007669"/>
    <property type="project" value="UniProtKB-KW"/>
</dbReference>
<feature type="transmembrane region" description="Helical" evidence="8">
    <location>
        <begin position="59"/>
        <end position="78"/>
    </location>
</feature>
<dbReference type="OrthoDB" id="2099933at2759"/>
<evidence type="ECO:0000256" key="1">
    <source>
        <dbReference type="ARBA" id="ARBA00004141"/>
    </source>
</evidence>
<dbReference type="STRING" id="645134.A0A0L0HS58"/>
<dbReference type="EMBL" id="KQ257451">
    <property type="protein sequence ID" value="KND03958.1"/>
    <property type="molecule type" value="Genomic_DNA"/>
</dbReference>
<dbReference type="SUPFAM" id="SSF81321">
    <property type="entry name" value="Family A G protein-coupled receptor-like"/>
    <property type="match status" value="1"/>
</dbReference>
<proteinExistence type="inferred from homology"/>
<evidence type="ECO:0000313" key="11">
    <source>
        <dbReference type="Proteomes" id="UP000053201"/>
    </source>
</evidence>
<evidence type="ECO:0000256" key="3">
    <source>
        <dbReference type="ARBA" id="ARBA00022989"/>
    </source>
</evidence>
<dbReference type="Proteomes" id="UP000053201">
    <property type="component" value="Unassembled WGS sequence"/>
</dbReference>
<dbReference type="Gene3D" id="1.20.1070.10">
    <property type="entry name" value="Rhodopsin 7-helix transmembrane proteins"/>
    <property type="match status" value="1"/>
</dbReference>
<evidence type="ECO:0000313" key="10">
    <source>
        <dbReference type="EMBL" id="KND03958.1"/>
    </source>
</evidence>
<dbReference type="RefSeq" id="XP_016611997.1">
    <property type="nucleotide sequence ID" value="XM_016757082.1"/>
</dbReference>
<dbReference type="AlphaFoldDB" id="A0A0L0HS58"/>
<dbReference type="CDD" id="cd00637">
    <property type="entry name" value="7tm_classA_rhodopsin-like"/>
    <property type="match status" value="1"/>
</dbReference>
<evidence type="ECO:0000256" key="5">
    <source>
        <dbReference type="ARBA" id="ARBA00023136"/>
    </source>
</evidence>
<keyword evidence="4 7" id="KW-0297">G-protein coupled receptor</keyword>
<evidence type="ECO:0000256" key="4">
    <source>
        <dbReference type="ARBA" id="ARBA00023040"/>
    </source>
</evidence>
<accession>A0A0L0HS58</accession>
<dbReference type="VEuPathDB" id="FungiDB:SPPG_08933"/>
<dbReference type="GO" id="GO:0016020">
    <property type="term" value="C:membrane"/>
    <property type="evidence" value="ECO:0007669"/>
    <property type="project" value="UniProtKB-SubCell"/>
</dbReference>
<gene>
    <name evidence="10" type="ORF">SPPG_08933</name>
</gene>
<keyword evidence="3 8" id="KW-1133">Transmembrane helix</keyword>
<feature type="transmembrane region" description="Helical" evidence="8">
    <location>
        <begin position="330"/>
        <end position="350"/>
    </location>
</feature>
<evidence type="ECO:0000256" key="6">
    <source>
        <dbReference type="ARBA" id="ARBA00023170"/>
    </source>
</evidence>
<comment type="similarity">
    <text evidence="7">Belongs to the G-protein coupled receptor 1 family.</text>
</comment>
<feature type="domain" description="G-protein coupled receptors family 1 profile" evidence="9">
    <location>
        <begin position="38"/>
        <end position="347"/>
    </location>
</feature>
<reference evidence="10 11" key="1">
    <citation type="submission" date="2009-08" db="EMBL/GenBank/DDBJ databases">
        <title>The Genome Sequence of Spizellomyces punctatus strain DAOM BR117.</title>
        <authorList>
            <consortium name="The Broad Institute Genome Sequencing Platform"/>
            <person name="Russ C."/>
            <person name="Cuomo C."/>
            <person name="Shea T."/>
            <person name="Young S.K."/>
            <person name="Zeng Q."/>
            <person name="Koehrsen M."/>
            <person name="Haas B."/>
            <person name="Borodovsky M."/>
            <person name="Guigo R."/>
            <person name="Alvarado L."/>
            <person name="Berlin A."/>
            <person name="Bochicchio J."/>
            <person name="Borenstein D."/>
            <person name="Chapman S."/>
            <person name="Chen Z."/>
            <person name="Engels R."/>
            <person name="Freedman E."/>
            <person name="Gellesch M."/>
            <person name="Goldberg J."/>
            <person name="Griggs A."/>
            <person name="Gujja S."/>
            <person name="Heiman D."/>
            <person name="Hepburn T."/>
            <person name="Howarth C."/>
            <person name="Jen D."/>
            <person name="Larson L."/>
            <person name="Lewis B."/>
            <person name="Mehta T."/>
            <person name="Park D."/>
            <person name="Pearson M."/>
            <person name="Roberts A."/>
            <person name="Saif S."/>
            <person name="Shenoy N."/>
            <person name="Sisk P."/>
            <person name="Stolte C."/>
            <person name="Sykes S."/>
            <person name="Thomson T."/>
            <person name="Walk T."/>
            <person name="White J."/>
            <person name="Yandava C."/>
            <person name="Burger G."/>
            <person name="Gray M.W."/>
            <person name="Holland P.W.H."/>
            <person name="King N."/>
            <person name="Lang F.B.F."/>
            <person name="Roger A.J."/>
            <person name="Ruiz-Trillo I."/>
            <person name="Lander E."/>
            <person name="Nusbaum C."/>
        </authorList>
    </citation>
    <scope>NUCLEOTIDE SEQUENCE [LARGE SCALE GENOMIC DNA]</scope>
    <source>
        <strain evidence="10 11">DAOM BR117</strain>
    </source>
</reference>
<dbReference type="OMA" id="SGPMFVL"/>
<keyword evidence="11" id="KW-1185">Reference proteome</keyword>
<dbReference type="GeneID" id="27692058"/>
<feature type="transmembrane region" description="Helical" evidence="8">
    <location>
        <begin position="23"/>
        <end position="47"/>
    </location>
</feature>
<evidence type="ECO:0000259" key="9">
    <source>
        <dbReference type="PROSITE" id="PS50262"/>
    </source>
</evidence>
<keyword evidence="2 7" id="KW-0812">Transmembrane</keyword>
<dbReference type="Pfam" id="PF00001">
    <property type="entry name" value="7tm_1"/>
    <property type="match status" value="1"/>
</dbReference>